<evidence type="ECO:0000313" key="2">
    <source>
        <dbReference type="EMBL" id="KAB1277739.1"/>
    </source>
</evidence>
<feature type="compositionally biased region" description="Basic and acidic residues" evidence="1">
    <location>
        <begin position="502"/>
        <end position="519"/>
    </location>
</feature>
<dbReference type="Proteomes" id="UP000299084">
    <property type="component" value="Unassembled WGS sequence"/>
</dbReference>
<protein>
    <submittedName>
        <fullName evidence="2">Uncharacterized protein</fullName>
    </submittedName>
</protein>
<gene>
    <name evidence="2" type="ORF">Cadr_000006493</name>
</gene>
<feature type="region of interest" description="Disordered" evidence="1">
    <location>
        <begin position="387"/>
        <end position="532"/>
    </location>
</feature>
<comment type="caution">
    <text evidence="2">The sequence shown here is derived from an EMBL/GenBank/DDBJ whole genome shotgun (WGS) entry which is preliminary data.</text>
</comment>
<evidence type="ECO:0000256" key="1">
    <source>
        <dbReference type="SAM" id="MobiDB-lite"/>
    </source>
</evidence>
<feature type="compositionally biased region" description="Polar residues" evidence="1">
    <location>
        <begin position="420"/>
        <end position="430"/>
    </location>
</feature>
<feature type="compositionally biased region" description="Basic and acidic residues" evidence="1">
    <location>
        <begin position="478"/>
        <end position="490"/>
    </location>
</feature>
<proteinExistence type="predicted"/>
<name>A0A5N4E2T2_CAMDR</name>
<reference evidence="2 3" key="1">
    <citation type="journal article" date="2019" name="Mol. Ecol. Resour.">
        <title>Improving Illumina assemblies with Hi-C and long reads: an example with the North African dromedary.</title>
        <authorList>
            <person name="Elbers J.P."/>
            <person name="Rogers M.F."/>
            <person name="Perelman P.L."/>
            <person name="Proskuryakova A.A."/>
            <person name="Serdyukova N.A."/>
            <person name="Johnson W.E."/>
            <person name="Horin P."/>
            <person name="Corander J."/>
            <person name="Murphy D."/>
            <person name="Burger P.A."/>
        </authorList>
    </citation>
    <scope>NUCLEOTIDE SEQUENCE [LARGE SCALE GENOMIC DNA]</scope>
    <source>
        <strain evidence="2">Drom800</strain>
        <tissue evidence="2">Blood</tissue>
    </source>
</reference>
<dbReference type="EMBL" id="JWIN03000006">
    <property type="protein sequence ID" value="KAB1277739.1"/>
    <property type="molecule type" value="Genomic_DNA"/>
</dbReference>
<evidence type="ECO:0000313" key="3">
    <source>
        <dbReference type="Proteomes" id="UP000299084"/>
    </source>
</evidence>
<dbReference type="AlphaFoldDB" id="A0A5N4E2T2"/>
<organism evidence="2 3">
    <name type="scientific">Camelus dromedarius</name>
    <name type="common">Dromedary</name>
    <name type="synonym">Arabian camel</name>
    <dbReference type="NCBI Taxonomy" id="9838"/>
    <lineage>
        <taxon>Eukaryota</taxon>
        <taxon>Metazoa</taxon>
        <taxon>Chordata</taxon>
        <taxon>Craniata</taxon>
        <taxon>Vertebrata</taxon>
        <taxon>Euteleostomi</taxon>
        <taxon>Mammalia</taxon>
        <taxon>Eutheria</taxon>
        <taxon>Laurasiatheria</taxon>
        <taxon>Artiodactyla</taxon>
        <taxon>Tylopoda</taxon>
        <taxon>Camelidae</taxon>
        <taxon>Camelus</taxon>
    </lineage>
</organism>
<feature type="region of interest" description="Disordered" evidence="1">
    <location>
        <begin position="156"/>
        <end position="214"/>
    </location>
</feature>
<feature type="compositionally biased region" description="Basic and acidic residues" evidence="1">
    <location>
        <begin position="431"/>
        <end position="442"/>
    </location>
</feature>
<accession>A0A5N4E2T2</accession>
<keyword evidence="3" id="KW-1185">Reference proteome</keyword>
<sequence length="548" mass="59089">MQLWCERGSPLLCIIAFPYQTVCSSVGKRPAASRGTQPHPCLGRVTGSEEEALHMRKAALAPALRSRTPSRVAVLGVLLLSPECLPGGQGKHGPSSHRRADHARLHLRFLIQPHTVCIRLRGQLNSIRDVGRRACPHMKAGTVVSPTREQAVHALTHSSFPSELKGSRQQAEGCWEEQPHRGNHSKGTDGRRAGGGPSTRHPGDTEGVDDTPTQGVTPLSGAAICLLCHQQRPAKARATAHSLLQTLSRADMTLRLARIEVRQEVERGRGPSWRGAARQRRSTVLGDVGMWGYGDVGICELGLTETKSQAGGLGCDPEAWCCPIPQPKRLQCVQTGTMKASEQGGDRTTLGDYDNCLWAVYNDQLGGEGRWGEVHMSPSSRQLMRVARGDKETGCEHGSQTSKAAGAAREGGDYEALQKANLQGAGQNSGRQKEKWREEPRRRPLHHHFPPPQPCPERGRATGGAQPPSRAQGSQPEAGERGEDAREESHLPGWRGEAGGGRSKEDAHPTPSKHGEGGKQGRSQGGAKAESAAETIFSVAWGSHWAFH</sequence>